<keyword evidence="6" id="KW-0698">rRNA processing</keyword>
<evidence type="ECO:0000256" key="5">
    <source>
        <dbReference type="PROSITE-ProRule" id="PRU01026"/>
    </source>
</evidence>
<feature type="binding site" evidence="5">
    <location>
        <position position="155"/>
    </location>
    <ligand>
        <name>S-adenosyl-L-methionine</name>
        <dbReference type="ChEBI" id="CHEBI:59789"/>
    </ligand>
</feature>
<evidence type="ECO:0000256" key="6">
    <source>
        <dbReference type="RuleBase" id="RU362106"/>
    </source>
</evidence>
<dbReference type="Pfam" id="PF00398">
    <property type="entry name" value="RrnaAD"/>
    <property type="match status" value="1"/>
</dbReference>
<dbReference type="PANTHER" id="PTHR11727:SF27">
    <property type="entry name" value="RIBOSOMAL RNA SMALL SUBUNIT METHYLTRANSFERASE, CHLOROPLASTIC"/>
    <property type="match status" value="1"/>
</dbReference>
<evidence type="ECO:0000256" key="3">
    <source>
        <dbReference type="ARBA" id="ARBA00022691"/>
    </source>
</evidence>
<proteinExistence type="inferred from homology"/>
<feature type="binding site" evidence="5">
    <location>
        <position position="109"/>
    </location>
    <ligand>
        <name>S-adenosyl-L-methionine</name>
        <dbReference type="ChEBI" id="CHEBI:59789"/>
    </ligand>
</feature>
<keyword evidence="2 5" id="KW-0808">Transferase</keyword>
<reference evidence="8 9" key="1">
    <citation type="journal article" date="2020" name="Nat. Food">
        <title>A phased Vanilla planifolia genome enables genetic improvement of flavour and production.</title>
        <authorList>
            <person name="Hasing T."/>
            <person name="Tang H."/>
            <person name="Brym M."/>
            <person name="Khazi F."/>
            <person name="Huang T."/>
            <person name="Chambers A.H."/>
        </authorList>
    </citation>
    <scope>NUCLEOTIDE SEQUENCE [LARGE SCALE GENOMIC DNA]</scope>
    <source>
        <tissue evidence="8">Leaf</tissue>
    </source>
</reference>
<comment type="caution">
    <text evidence="8">The sequence shown here is derived from an EMBL/GenBank/DDBJ whole genome shotgun (WGS) entry which is preliminary data.</text>
</comment>
<feature type="binding site" evidence="5">
    <location>
        <position position="130"/>
    </location>
    <ligand>
        <name>S-adenosyl-L-methionine</name>
        <dbReference type="ChEBI" id="CHEBI:59789"/>
    </ligand>
</feature>
<evidence type="ECO:0000313" key="8">
    <source>
        <dbReference type="EMBL" id="KAG0475749.1"/>
    </source>
</evidence>
<feature type="domain" description="Ribosomal RNA adenine methylase transferase N-terminal" evidence="7">
    <location>
        <begin position="89"/>
        <end position="270"/>
    </location>
</feature>
<dbReference type="InterPro" id="IPR001737">
    <property type="entry name" value="KsgA/Erm"/>
</dbReference>
<dbReference type="GO" id="GO:0000179">
    <property type="term" value="F:rRNA (adenine-N6,N6-)-dimethyltransferase activity"/>
    <property type="evidence" value="ECO:0007669"/>
    <property type="project" value="UniProtKB-UniRule"/>
</dbReference>
<dbReference type="EC" id="2.1.1.-" evidence="6"/>
<feature type="binding site" evidence="5">
    <location>
        <position position="84"/>
    </location>
    <ligand>
        <name>S-adenosyl-L-methionine</name>
        <dbReference type="ChEBI" id="CHEBI:59789"/>
    </ligand>
</feature>
<evidence type="ECO:0000256" key="1">
    <source>
        <dbReference type="ARBA" id="ARBA00022603"/>
    </source>
</evidence>
<dbReference type="PROSITE" id="PS01131">
    <property type="entry name" value="RRNA_A_DIMETH"/>
    <property type="match status" value="1"/>
</dbReference>
<keyword evidence="4 5" id="KW-0694">RNA-binding</keyword>
<dbReference type="GO" id="GO:0003723">
    <property type="term" value="F:RNA binding"/>
    <property type="evidence" value="ECO:0007669"/>
    <property type="project" value="UniProtKB-UniRule"/>
</dbReference>
<dbReference type="SMART" id="SM00650">
    <property type="entry name" value="rADc"/>
    <property type="match status" value="1"/>
</dbReference>
<dbReference type="OrthoDB" id="74991at2759"/>
<feature type="binding site" evidence="5">
    <location>
        <position position="186"/>
    </location>
    <ligand>
        <name>S-adenosyl-L-methionine</name>
        <dbReference type="ChEBI" id="CHEBI:59789"/>
    </ligand>
</feature>
<dbReference type="PROSITE" id="PS51689">
    <property type="entry name" value="SAM_RNA_A_N6_MT"/>
    <property type="match status" value="1"/>
</dbReference>
<dbReference type="Proteomes" id="UP000639772">
    <property type="component" value="Chromosome 7"/>
</dbReference>
<dbReference type="AlphaFoldDB" id="A0A835UU17"/>
<gene>
    <name evidence="8" type="ORF">HPP92_015435</name>
</gene>
<evidence type="ECO:0000259" key="7">
    <source>
        <dbReference type="SMART" id="SM00650"/>
    </source>
</evidence>
<keyword evidence="1 5" id="KW-0489">Methyltransferase</keyword>
<dbReference type="PANTHER" id="PTHR11727">
    <property type="entry name" value="DIMETHYLADENOSINE TRANSFERASE"/>
    <property type="match status" value="1"/>
</dbReference>
<accession>A0A835UU17</accession>
<evidence type="ECO:0000256" key="4">
    <source>
        <dbReference type="ARBA" id="ARBA00022884"/>
    </source>
</evidence>
<evidence type="ECO:0000313" key="9">
    <source>
        <dbReference type="Proteomes" id="UP000639772"/>
    </source>
</evidence>
<comment type="similarity">
    <text evidence="5 6">Belongs to the class I-like SAM-binding methyltransferase superfamily. rRNA adenine N(6)-methyltransferase family.</text>
</comment>
<protein>
    <recommendedName>
        <fullName evidence="6">rRNA adenine N(6)-methyltransferase</fullName>
        <ecNumber evidence="6">2.1.1.-</ecNumber>
    </recommendedName>
</protein>
<feature type="binding site" evidence="5">
    <location>
        <position position="82"/>
    </location>
    <ligand>
        <name>S-adenosyl-L-methionine</name>
        <dbReference type="ChEBI" id="CHEBI:59789"/>
    </ligand>
</feature>
<dbReference type="InterPro" id="IPR029063">
    <property type="entry name" value="SAM-dependent_MTases_sf"/>
</dbReference>
<dbReference type="InterPro" id="IPR020598">
    <property type="entry name" value="rRNA_Ade_methylase_Trfase_N"/>
</dbReference>
<dbReference type="InterPro" id="IPR020596">
    <property type="entry name" value="rRNA_Ade_Mease_Trfase_CS"/>
</dbReference>
<dbReference type="EMBL" id="JADCNM010000007">
    <property type="protein sequence ID" value="KAG0475749.1"/>
    <property type="molecule type" value="Genomic_DNA"/>
</dbReference>
<sequence length="271" mass="30338">MMCATDLRVDCFPRVAFPAIIQPMLCFRAYSPPPVLNACVQRRRRISLVVQASRSVEDDYHATIKALNSRDRRVPRKSLGQHYLVNSSINERLSIVAGVEEGDLVLEIGPGTGSLTNVLINSGATVIAIEKDRHMAKIVEDRFGSTEKLMVLVEDITRCHVGSHVRSFLGKWNPGKVTKCAKVVSNIPFNISTDVVKLLLPMGDLFSDVVLLLQDETALRLVELQLRSPEYRPINLFVSFYSDAEYMFKVGRENFFPKPKASILHCSSTEC</sequence>
<keyword evidence="3 5" id="KW-0949">S-adenosyl-L-methionine</keyword>
<name>A0A835UU17_VANPL</name>
<evidence type="ECO:0000256" key="2">
    <source>
        <dbReference type="ARBA" id="ARBA00022679"/>
    </source>
</evidence>
<organism evidence="8 9">
    <name type="scientific">Vanilla planifolia</name>
    <name type="common">Vanilla</name>
    <dbReference type="NCBI Taxonomy" id="51239"/>
    <lineage>
        <taxon>Eukaryota</taxon>
        <taxon>Viridiplantae</taxon>
        <taxon>Streptophyta</taxon>
        <taxon>Embryophyta</taxon>
        <taxon>Tracheophyta</taxon>
        <taxon>Spermatophyta</taxon>
        <taxon>Magnoliopsida</taxon>
        <taxon>Liliopsida</taxon>
        <taxon>Asparagales</taxon>
        <taxon>Orchidaceae</taxon>
        <taxon>Vanilloideae</taxon>
        <taxon>Vanilleae</taxon>
        <taxon>Vanilla</taxon>
    </lineage>
</organism>
<dbReference type="Gene3D" id="3.40.50.150">
    <property type="entry name" value="Vaccinia Virus protein VP39"/>
    <property type="match status" value="1"/>
</dbReference>
<dbReference type="SUPFAM" id="SSF53335">
    <property type="entry name" value="S-adenosyl-L-methionine-dependent methyltransferases"/>
    <property type="match status" value="1"/>
</dbReference>